<dbReference type="Pfam" id="PF10604">
    <property type="entry name" value="Polyketide_cyc2"/>
    <property type="match status" value="1"/>
</dbReference>
<evidence type="ECO:0000313" key="1">
    <source>
        <dbReference type="EMBL" id="PPD58049.1"/>
    </source>
</evidence>
<dbReference type="SUPFAM" id="SSF55961">
    <property type="entry name" value="Bet v1-like"/>
    <property type="match status" value="1"/>
</dbReference>
<sequence length="153" mass="17643">MDNLKYHFVTKWHFDAPPDRVWSLIRDGETMPQWWPGVKRFEIIGHDKSLKIGQRINAAVQGLVGELAFTLEITEIENGKRLKMKVTGDLEGEGIWTLEEEGDGCRTIYQWDVSTSGWLMNALGIVFKPVLMWNHNRVMVKGYEAIKTKLILN</sequence>
<proteinExistence type="predicted"/>
<dbReference type="AlphaFoldDB" id="A0A2P5P702"/>
<dbReference type="InterPro" id="IPR019587">
    <property type="entry name" value="Polyketide_cyclase/dehydratase"/>
</dbReference>
<reference evidence="1 2" key="1">
    <citation type="journal article" date="2017" name="ISME J.">
        <title>Grape pomace compost harbors organohalide-respiring Dehalogenimonas species with novel reductive dehalogenase genes.</title>
        <authorList>
            <person name="Yang Y."/>
            <person name="Higgins S.A."/>
            <person name="Yan J."/>
            <person name="Simsir B."/>
            <person name="Chourey K."/>
            <person name="Iyer R."/>
            <person name="Hettich R.L."/>
            <person name="Baldwin B."/>
            <person name="Ogles D.M."/>
            <person name="Loffler F.E."/>
        </authorList>
    </citation>
    <scope>NUCLEOTIDE SEQUENCE [LARGE SCALE GENOMIC DNA]</scope>
    <source>
        <strain evidence="1 2">GP</strain>
    </source>
</reference>
<dbReference type="Gene3D" id="3.30.530.20">
    <property type="match status" value="1"/>
</dbReference>
<dbReference type="Proteomes" id="UP000235653">
    <property type="component" value="Unassembled WGS sequence"/>
</dbReference>
<gene>
    <name evidence="1" type="ORF">JP09_007100</name>
</gene>
<comment type="caution">
    <text evidence="1">The sequence shown here is derived from an EMBL/GenBank/DDBJ whole genome shotgun (WGS) entry which is preliminary data.</text>
</comment>
<keyword evidence="2" id="KW-1185">Reference proteome</keyword>
<dbReference type="RefSeq" id="WP_102331058.1">
    <property type="nucleotide sequence ID" value="NZ_CP058566.2"/>
</dbReference>
<dbReference type="EMBL" id="JQAN02000010">
    <property type="protein sequence ID" value="PPD58049.1"/>
    <property type="molecule type" value="Genomic_DNA"/>
</dbReference>
<name>A0A2P5P702_9CHLR</name>
<dbReference type="InterPro" id="IPR023393">
    <property type="entry name" value="START-like_dom_sf"/>
</dbReference>
<accession>A0A2P5P702</accession>
<protein>
    <submittedName>
        <fullName evidence="1">Cyclase</fullName>
    </submittedName>
</protein>
<evidence type="ECO:0000313" key="2">
    <source>
        <dbReference type="Proteomes" id="UP000235653"/>
    </source>
</evidence>
<organism evidence="1 2">
    <name type="scientific">Dehalogenimonas etheniformans</name>
    <dbReference type="NCBI Taxonomy" id="1536648"/>
    <lineage>
        <taxon>Bacteria</taxon>
        <taxon>Bacillati</taxon>
        <taxon>Chloroflexota</taxon>
        <taxon>Dehalococcoidia</taxon>
        <taxon>Dehalococcoidales</taxon>
        <taxon>Dehalococcoidaceae</taxon>
        <taxon>Dehalogenimonas</taxon>
    </lineage>
</organism>
<dbReference type="OrthoDB" id="5402478at2"/>